<evidence type="ECO:0000256" key="2">
    <source>
        <dbReference type="ARBA" id="ARBA00006730"/>
    </source>
</evidence>
<evidence type="ECO:0000313" key="10">
    <source>
        <dbReference type="Proteomes" id="UP000504636"/>
    </source>
</evidence>
<gene>
    <name evidence="9 11" type="ORF">BDZ99DRAFT_157207</name>
</gene>
<dbReference type="RefSeq" id="XP_033570955.1">
    <property type="nucleotide sequence ID" value="XM_033712843.1"/>
</dbReference>
<keyword evidence="3" id="KW-0285">Flavoprotein</keyword>
<dbReference type="Gene3D" id="3.30.9.10">
    <property type="entry name" value="D-Amino Acid Oxidase, subunit A, domain 2"/>
    <property type="match status" value="1"/>
</dbReference>
<feature type="domain" description="FAD dependent oxidoreductase" evidence="8">
    <location>
        <begin position="33"/>
        <end position="383"/>
    </location>
</feature>
<dbReference type="Proteomes" id="UP000504636">
    <property type="component" value="Unplaced"/>
</dbReference>
<dbReference type="AlphaFoldDB" id="A0A6A6Y571"/>
<reference evidence="11" key="2">
    <citation type="submission" date="2020-04" db="EMBL/GenBank/DDBJ databases">
        <authorList>
            <consortium name="NCBI Genome Project"/>
        </authorList>
    </citation>
    <scope>NUCLEOTIDE SEQUENCE</scope>
    <source>
        <strain evidence="11">CBS 304.34</strain>
    </source>
</reference>
<evidence type="ECO:0000256" key="1">
    <source>
        <dbReference type="ARBA" id="ARBA00001974"/>
    </source>
</evidence>
<dbReference type="SUPFAM" id="SSF54373">
    <property type="entry name" value="FAD-linked reductases, C-terminal domain"/>
    <property type="match status" value="1"/>
</dbReference>
<evidence type="ECO:0000256" key="7">
    <source>
        <dbReference type="SAM" id="Phobius"/>
    </source>
</evidence>
<feature type="transmembrane region" description="Helical" evidence="7">
    <location>
        <begin position="6"/>
        <end position="23"/>
    </location>
</feature>
<dbReference type="GO" id="GO:0019478">
    <property type="term" value="P:D-amino acid catabolic process"/>
    <property type="evidence" value="ECO:0007669"/>
    <property type="project" value="TreeGrafter"/>
</dbReference>
<organism evidence="9">
    <name type="scientific">Mytilinidion resinicola</name>
    <dbReference type="NCBI Taxonomy" id="574789"/>
    <lineage>
        <taxon>Eukaryota</taxon>
        <taxon>Fungi</taxon>
        <taxon>Dikarya</taxon>
        <taxon>Ascomycota</taxon>
        <taxon>Pezizomycotina</taxon>
        <taxon>Dothideomycetes</taxon>
        <taxon>Pleosporomycetidae</taxon>
        <taxon>Mytilinidiales</taxon>
        <taxon>Mytilinidiaceae</taxon>
        <taxon>Mytilinidion</taxon>
    </lineage>
</organism>
<dbReference type="GO" id="GO:0003884">
    <property type="term" value="F:D-amino-acid oxidase activity"/>
    <property type="evidence" value="ECO:0007669"/>
    <property type="project" value="InterPro"/>
</dbReference>
<evidence type="ECO:0000313" key="11">
    <source>
        <dbReference type="RefSeq" id="XP_033570955.1"/>
    </source>
</evidence>
<evidence type="ECO:0000256" key="5">
    <source>
        <dbReference type="ARBA" id="ARBA00023002"/>
    </source>
</evidence>
<evidence type="ECO:0000256" key="6">
    <source>
        <dbReference type="SAM" id="MobiDB-lite"/>
    </source>
</evidence>
<evidence type="ECO:0000256" key="4">
    <source>
        <dbReference type="ARBA" id="ARBA00022827"/>
    </source>
</evidence>
<accession>A0A6A6Y571</accession>
<dbReference type="InterPro" id="IPR006076">
    <property type="entry name" value="FAD-dep_OxRdtase"/>
</dbReference>
<keyword evidence="10" id="KW-1185">Reference proteome</keyword>
<comment type="cofactor">
    <cofactor evidence="1">
        <name>FAD</name>
        <dbReference type="ChEBI" id="CHEBI:57692"/>
    </cofactor>
</comment>
<dbReference type="GO" id="GO:0005737">
    <property type="term" value="C:cytoplasm"/>
    <property type="evidence" value="ECO:0007669"/>
    <property type="project" value="TreeGrafter"/>
</dbReference>
<dbReference type="InterPro" id="IPR023209">
    <property type="entry name" value="DAO"/>
</dbReference>
<dbReference type="OrthoDB" id="2015447at2759"/>
<dbReference type="GO" id="GO:0071949">
    <property type="term" value="F:FAD binding"/>
    <property type="evidence" value="ECO:0007669"/>
    <property type="project" value="InterPro"/>
</dbReference>
<keyword evidence="7" id="KW-1133">Transmembrane helix</keyword>
<dbReference type="GeneID" id="54453736"/>
<keyword evidence="7" id="KW-0472">Membrane</keyword>
<dbReference type="Pfam" id="PF01266">
    <property type="entry name" value="DAO"/>
    <property type="match status" value="1"/>
</dbReference>
<reference evidence="11" key="3">
    <citation type="submission" date="2025-04" db="UniProtKB">
        <authorList>
            <consortium name="RefSeq"/>
        </authorList>
    </citation>
    <scope>IDENTIFICATION</scope>
    <source>
        <strain evidence="11">CBS 304.34</strain>
    </source>
</reference>
<dbReference type="EMBL" id="MU003715">
    <property type="protein sequence ID" value="KAF2803991.1"/>
    <property type="molecule type" value="Genomic_DNA"/>
</dbReference>
<dbReference type="Gene3D" id="3.40.50.720">
    <property type="entry name" value="NAD(P)-binding Rossmann-like Domain"/>
    <property type="match status" value="1"/>
</dbReference>
<sequence>MSVPKRWIGLALSIVASIVLYYHPVSWFSMSKRVVVLGGGVVGLQTAVDLLEAGYAVNVISKHLPGDIDLNYPSQQAAATWASDEPVVDAETKRWYEEGYNQWEVMSQGDEFESAGVAKRPCFRYWENPPENLVKGGSSALWHSEGVSSFRILTSEELPSGVGFGTTFTTFCVNAPAYLEYFQSRILALGGTIKRATLPVDKGLEEGLKAARLLIADELAGSKNQSIYAYVNAMGMNAMRLADDKTLFPIRSQSIHIKGEAHKIADRIDANGIYYAIPRVGEGVTVLGGFMEAGNWNATVNPEINRKILKGCKQLIPECLDENGEFTILKEYVGLRPHRKAGPRVEIEQLKDKAEFGESIVVHNYGHGPGGFFKSVGASRKVVRLLNSFASGTLSEADAETSSSSSKEQEVFEGFYRQGGDSKKEDV</sequence>
<evidence type="ECO:0000259" key="8">
    <source>
        <dbReference type="Pfam" id="PF01266"/>
    </source>
</evidence>
<dbReference type="PANTHER" id="PTHR11530:SF11">
    <property type="entry name" value="D-ASPARTATE OXIDASE"/>
    <property type="match status" value="1"/>
</dbReference>
<dbReference type="PIRSF" id="PIRSF000189">
    <property type="entry name" value="D-aa_oxidase"/>
    <property type="match status" value="1"/>
</dbReference>
<dbReference type="PANTHER" id="PTHR11530">
    <property type="entry name" value="D-AMINO ACID OXIDASE"/>
    <property type="match status" value="1"/>
</dbReference>
<feature type="region of interest" description="Disordered" evidence="6">
    <location>
        <begin position="394"/>
        <end position="427"/>
    </location>
</feature>
<keyword evidence="4" id="KW-0274">FAD</keyword>
<keyword evidence="7" id="KW-0812">Transmembrane</keyword>
<keyword evidence="5" id="KW-0560">Oxidoreductase</keyword>
<evidence type="ECO:0000313" key="9">
    <source>
        <dbReference type="EMBL" id="KAF2803991.1"/>
    </source>
</evidence>
<evidence type="ECO:0000256" key="3">
    <source>
        <dbReference type="ARBA" id="ARBA00022630"/>
    </source>
</evidence>
<protein>
    <submittedName>
        <fullName evidence="9 11">Nucleotide-binding domain-containing protein</fullName>
    </submittedName>
</protein>
<reference evidence="9 11" key="1">
    <citation type="journal article" date="2020" name="Stud. Mycol.">
        <title>101 Dothideomycetes genomes: a test case for predicting lifestyles and emergence of pathogens.</title>
        <authorList>
            <person name="Haridas S."/>
            <person name="Albert R."/>
            <person name="Binder M."/>
            <person name="Bloem J."/>
            <person name="Labutti K."/>
            <person name="Salamov A."/>
            <person name="Andreopoulos B."/>
            <person name="Baker S."/>
            <person name="Barry K."/>
            <person name="Bills G."/>
            <person name="Bluhm B."/>
            <person name="Cannon C."/>
            <person name="Castanera R."/>
            <person name="Culley D."/>
            <person name="Daum C."/>
            <person name="Ezra D."/>
            <person name="Gonzalez J."/>
            <person name="Henrissat B."/>
            <person name="Kuo A."/>
            <person name="Liang C."/>
            <person name="Lipzen A."/>
            <person name="Lutzoni F."/>
            <person name="Magnuson J."/>
            <person name="Mondo S."/>
            <person name="Nolan M."/>
            <person name="Ohm R."/>
            <person name="Pangilinan J."/>
            <person name="Park H.-J."/>
            <person name="Ramirez L."/>
            <person name="Alfaro M."/>
            <person name="Sun H."/>
            <person name="Tritt A."/>
            <person name="Yoshinaga Y."/>
            <person name="Zwiers L.-H."/>
            <person name="Turgeon B."/>
            <person name="Goodwin S."/>
            <person name="Spatafora J."/>
            <person name="Crous P."/>
            <person name="Grigoriev I."/>
        </authorList>
    </citation>
    <scope>NUCLEOTIDE SEQUENCE</scope>
    <source>
        <strain evidence="9 11">CBS 304.34</strain>
    </source>
</reference>
<comment type="similarity">
    <text evidence="2">Belongs to the DAMOX/DASOX family.</text>
</comment>
<proteinExistence type="inferred from homology"/>
<dbReference type="SUPFAM" id="SSF51971">
    <property type="entry name" value="Nucleotide-binding domain"/>
    <property type="match status" value="1"/>
</dbReference>
<name>A0A6A6Y571_9PEZI</name>